<dbReference type="InterPro" id="IPR010982">
    <property type="entry name" value="Lambda_DNA-bd_dom_sf"/>
</dbReference>
<accession>A9F0Q6</accession>
<dbReference type="InterPro" id="IPR001387">
    <property type="entry name" value="Cro/C1-type_HTH"/>
</dbReference>
<keyword evidence="3" id="KW-1185">Reference proteome</keyword>
<sequence length="371" mass="39618">MCVMTDRAANRVRERREARGLSQVALAERARLTRQSVGAIEAGRATPAVDVALRLASALDCSVEVLFGEPSAVADLATETDAPAALGRAAVARIADRWVSYPLEQDAVRVAADGIVTGERRGRAVVEPLRALAEVEENVVVMGCAAGLGLLADRLNTRPGPGRFLWFHRSSTAALQALARQRTHVAGVHLVDARTGEANVADVRRLGHAEPIVLITLARWEAGLLVRREDAGRIRGAADLDLPGLRLAGREAGAGAQRLLEREVRGQGLPLELARKPHLRVAGHLDVARAVAMGATDTGVATRDAAMAFGLGFVPLAEERYDLAVPREGLDDGRVQRLLDVLVSGEFRRELSALAYDARQAGERVAEVRAA</sequence>
<dbReference type="SUPFAM" id="SSF53850">
    <property type="entry name" value="Periplasmic binding protein-like II"/>
    <property type="match status" value="1"/>
</dbReference>
<dbReference type="STRING" id="448385.sce1136"/>
<dbReference type="EMBL" id="AM746676">
    <property type="protein sequence ID" value="CAN91293.1"/>
    <property type="molecule type" value="Genomic_DNA"/>
</dbReference>
<dbReference type="HOGENOM" id="CLU_041548_0_0_7"/>
<evidence type="ECO:0000259" key="1">
    <source>
        <dbReference type="PROSITE" id="PS50943"/>
    </source>
</evidence>
<feature type="domain" description="HTH cro/C1-type" evidence="1">
    <location>
        <begin position="12"/>
        <end position="66"/>
    </location>
</feature>
<name>A9F0Q6_SORC5</name>
<gene>
    <name evidence="2" type="primary">modR</name>
    <name evidence="2" type="ordered locus">sce1136</name>
</gene>
<dbReference type="SUPFAM" id="SSF47413">
    <property type="entry name" value="lambda repressor-like DNA-binding domains"/>
    <property type="match status" value="1"/>
</dbReference>
<dbReference type="PANTHER" id="PTHR38431">
    <property type="entry name" value="BLL2305 PROTEIN"/>
    <property type="match status" value="1"/>
</dbReference>
<dbReference type="PROSITE" id="PS50943">
    <property type="entry name" value="HTH_CROC1"/>
    <property type="match status" value="1"/>
</dbReference>
<protein>
    <submittedName>
        <fullName evidence="2">Regulator of molybdate uptake</fullName>
    </submittedName>
</protein>
<dbReference type="KEGG" id="scl:sce1136"/>
<organism evidence="2 3">
    <name type="scientific">Sorangium cellulosum (strain So ce56)</name>
    <name type="common">Polyangium cellulosum (strain So ce56)</name>
    <dbReference type="NCBI Taxonomy" id="448385"/>
    <lineage>
        <taxon>Bacteria</taxon>
        <taxon>Pseudomonadati</taxon>
        <taxon>Myxococcota</taxon>
        <taxon>Polyangia</taxon>
        <taxon>Polyangiales</taxon>
        <taxon>Polyangiaceae</taxon>
        <taxon>Sorangium</taxon>
    </lineage>
</organism>
<dbReference type="eggNOG" id="COG1476">
    <property type="taxonomic scope" value="Bacteria"/>
</dbReference>
<dbReference type="PANTHER" id="PTHR38431:SF1">
    <property type="entry name" value="BLL2305 PROTEIN"/>
    <property type="match status" value="1"/>
</dbReference>
<dbReference type="AlphaFoldDB" id="A9F0Q6"/>
<dbReference type="Proteomes" id="UP000002139">
    <property type="component" value="Chromosome"/>
</dbReference>
<proteinExistence type="predicted"/>
<dbReference type="InterPro" id="IPR024370">
    <property type="entry name" value="PBP_domain"/>
</dbReference>
<dbReference type="SMART" id="SM00530">
    <property type="entry name" value="HTH_XRE"/>
    <property type="match status" value="1"/>
</dbReference>
<reference evidence="2 3" key="1">
    <citation type="journal article" date="2007" name="Nat. Biotechnol.">
        <title>Complete genome sequence of the myxobacterium Sorangium cellulosum.</title>
        <authorList>
            <person name="Schneiker S."/>
            <person name="Perlova O."/>
            <person name="Kaiser O."/>
            <person name="Gerth K."/>
            <person name="Alici A."/>
            <person name="Altmeyer M.O."/>
            <person name="Bartels D."/>
            <person name="Bekel T."/>
            <person name="Beyer S."/>
            <person name="Bode E."/>
            <person name="Bode H.B."/>
            <person name="Bolten C.J."/>
            <person name="Choudhuri J.V."/>
            <person name="Doss S."/>
            <person name="Elnakady Y.A."/>
            <person name="Frank B."/>
            <person name="Gaigalat L."/>
            <person name="Goesmann A."/>
            <person name="Groeger C."/>
            <person name="Gross F."/>
            <person name="Jelsbak L."/>
            <person name="Jelsbak L."/>
            <person name="Kalinowski J."/>
            <person name="Kegler C."/>
            <person name="Knauber T."/>
            <person name="Konietzny S."/>
            <person name="Kopp M."/>
            <person name="Krause L."/>
            <person name="Krug D."/>
            <person name="Linke B."/>
            <person name="Mahmud T."/>
            <person name="Martinez-Arias R."/>
            <person name="McHardy A.C."/>
            <person name="Merai M."/>
            <person name="Meyer F."/>
            <person name="Mormann S."/>
            <person name="Munoz-Dorado J."/>
            <person name="Perez J."/>
            <person name="Pradella S."/>
            <person name="Rachid S."/>
            <person name="Raddatz G."/>
            <person name="Rosenau F."/>
            <person name="Rueckert C."/>
            <person name="Sasse F."/>
            <person name="Scharfe M."/>
            <person name="Schuster S.C."/>
            <person name="Suen G."/>
            <person name="Treuner-Lange A."/>
            <person name="Velicer G.J."/>
            <person name="Vorholter F.-J."/>
            <person name="Weissman K.J."/>
            <person name="Welch R.D."/>
            <person name="Wenzel S.C."/>
            <person name="Whitworth D.E."/>
            <person name="Wilhelm S."/>
            <person name="Wittmann C."/>
            <person name="Bloecker H."/>
            <person name="Puehler A."/>
            <person name="Mueller R."/>
        </authorList>
    </citation>
    <scope>NUCLEOTIDE SEQUENCE [LARGE SCALE GENOMIC DNA]</scope>
    <source>
        <strain evidence="3">So ce56</strain>
    </source>
</reference>
<evidence type="ECO:0000313" key="3">
    <source>
        <dbReference type="Proteomes" id="UP000002139"/>
    </source>
</evidence>
<dbReference type="Gene3D" id="1.10.260.40">
    <property type="entry name" value="lambda repressor-like DNA-binding domains"/>
    <property type="match status" value="1"/>
</dbReference>
<dbReference type="CDD" id="cd00093">
    <property type="entry name" value="HTH_XRE"/>
    <property type="match status" value="1"/>
</dbReference>
<dbReference type="eggNOG" id="COG1910">
    <property type="taxonomic scope" value="Bacteria"/>
</dbReference>
<dbReference type="Pfam" id="PF01381">
    <property type="entry name" value="HTH_3"/>
    <property type="match status" value="1"/>
</dbReference>
<dbReference type="Pfam" id="PF12727">
    <property type="entry name" value="PBP_like"/>
    <property type="match status" value="1"/>
</dbReference>
<dbReference type="GO" id="GO:0003677">
    <property type="term" value="F:DNA binding"/>
    <property type="evidence" value="ECO:0007669"/>
    <property type="project" value="InterPro"/>
</dbReference>
<evidence type="ECO:0000313" key="2">
    <source>
        <dbReference type="EMBL" id="CAN91293.1"/>
    </source>
</evidence>